<dbReference type="PROSITE" id="PS51779">
    <property type="entry name" value="POTRA"/>
    <property type="match status" value="1"/>
</dbReference>
<dbReference type="Pfam" id="PF08478">
    <property type="entry name" value="POTRA_1"/>
    <property type="match status" value="1"/>
</dbReference>
<dbReference type="AlphaFoldDB" id="A0A402A5M1"/>
<evidence type="ECO:0000256" key="2">
    <source>
        <dbReference type="ARBA" id="ARBA00022475"/>
    </source>
</evidence>
<dbReference type="Gene3D" id="3.10.20.310">
    <property type="entry name" value="membrane protein fhac"/>
    <property type="match status" value="1"/>
</dbReference>
<evidence type="ECO:0000256" key="8">
    <source>
        <dbReference type="SAM" id="MobiDB-lite"/>
    </source>
</evidence>
<dbReference type="GO" id="GO:0051301">
    <property type="term" value="P:cell division"/>
    <property type="evidence" value="ECO:0007669"/>
    <property type="project" value="UniProtKB-KW"/>
</dbReference>
<feature type="domain" description="POTRA" evidence="10">
    <location>
        <begin position="152"/>
        <end position="223"/>
    </location>
</feature>
<evidence type="ECO:0000256" key="4">
    <source>
        <dbReference type="ARBA" id="ARBA00022692"/>
    </source>
</evidence>
<evidence type="ECO:0000256" key="3">
    <source>
        <dbReference type="ARBA" id="ARBA00022618"/>
    </source>
</evidence>
<evidence type="ECO:0000313" key="12">
    <source>
        <dbReference type="Proteomes" id="UP000287352"/>
    </source>
</evidence>
<gene>
    <name evidence="11" type="ORF">KTT_42590</name>
</gene>
<keyword evidence="2" id="KW-1003">Cell membrane</keyword>
<keyword evidence="6 9" id="KW-0472">Membrane</keyword>
<evidence type="ECO:0000256" key="7">
    <source>
        <dbReference type="ARBA" id="ARBA00023306"/>
    </source>
</evidence>
<protein>
    <recommendedName>
        <fullName evidence="10">POTRA domain-containing protein</fullName>
    </recommendedName>
</protein>
<feature type="region of interest" description="Disordered" evidence="8">
    <location>
        <begin position="1"/>
        <end position="54"/>
    </location>
</feature>
<evidence type="ECO:0000256" key="5">
    <source>
        <dbReference type="ARBA" id="ARBA00022989"/>
    </source>
</evidence>
<accession>A0A402A5M1</accession>
<keyword evidence="4 9" id="KW-0812">Transmembrane</keyword>
<feature type="compositionally biased region" description="Basic and acidic residues" evidence="8">
    <location>
        <begin position="18"/>
        <end position="28"/>
    </location>
</feature>
<dbReference type="EMBL" id="BIFR01000001">
    <property type="protein sequence ID" value="GCE14400.1"/>
    <property type="molecule type" value="Genomic_DNA"/>
</dbReference>
<name>A0A402A5M1_9CHLR</name>
<keyword evidence="7" id="KW-0131">Cell cycle</keyword>
<dbReference type="PANTHER" id="PTHR37820:SF1">
    <property type="entry name" value="CELL DIVISION PROTEIN FTSQ"/>
    <property type="match status" value="1"/>
</dbReference>
<dbReference type="OrthoDB" id="149588at2"/>
<comment type="subcellular location">
    <subcellularLocation>
        <location evidence="1">Membrane</location>
    </subcellularLocation>
</comment>
<evidence type="ECO:0000313" key="11">
    <source>
        <dbReference type="EMBL" id="GCE14400.1"/>
    </source>
</evidence>
<dbReference type="GO" id="GO:0005886">
    <property type="term" value="C:plasma membrane"/>
    <property type="evidence" value="ECO:0007669"/>
    <property type="project" value="TreeGrafter"/>
</dbReference>
<keyword evidence="5 9" id="KW-1133">Transmembrane helix</keyword>
<feature type="transmembrane region" description="Helical" evidence="9">
    <location>
        <begin position="125"/>
        <end position="147"/>
    </location>
</feature>
<dbReference type="InterPro" id="IPR034746">
    <property type="entry name" value="POTRA"/>
</dbReference>
<dbReference type="RefSeq" id="WP_126581811.1">
    <property type="nucleotide sequence ID" value="NZ_BIFR01000001.1"/>
</dbReference>
<comment type="caution">
    <text evidence="11">The sequence shown here is derived from an EMBL/GenBank/DDBJ whole genome shotgun (WGS) entry which is preliminary data.</text>
</comment>
<dbReference type="Proteomes" id="UP000287352">
    <property type="component" value="Unassembled WGS sequence"/>
</dbReference>
<evidence type="ECO:0000256" key="9">
    <source>
        <dbReference type="SAM" id="Phobius"/>
    </source>
</evidence>
<sequence length="387" mass="42873">MTGKRKVPEQVALYSVRRGSEEESAPREQRRRVSQALQPPRSLPRVVKVPAEDPSTAWQTFAQRQEKQRQVRASSRKPPVKLVHRTFAKTGVPASSGRISPLRRRLPYYQTPVPERGGHQRRRGLLWRILSILALVIVVVLIALIPLTSAAFQIGPIRIEGTQNEALIRTIQQIGQQASIHGQNIFLYDVAPMRKQIASSPLIASVTVSKQWPNQLTVSVTERSPVLLWQTPQGTYSIDRQGMVIAAVQSAGTSLPIVVQTPLEGQKVQVGVYLDQRSISFAMEISKRMPQVVNINAFTLKFDGTMYASTDAQGAGPVAGRIGSRGSYIVESPTGWKAMLGGAYDANSLDNRLVELREILGLAQKQQLALSTIDLRYGFRPIFTVQQ</sequence>
<reference evidence="12" key="1">
    <citation type="submission" date="2018-12" db="EMBL/GenBank/DDBJ databases">
        <title>Tengunoibacter tsumagoiensis gen. nov., sp. nov., Dictyobacter kobayashii sp. nov., D. alpinus sp. nov., and D. joshuensis sp. nov. and description of Dictyobacteraceae fam. nov. within the order Ktedonobacterales isolated from Tengu-no-mugimeshi.</title>
        <authorList>
            <person name="Wang C.M."/>
            <person name="Zheng Y."/>
            <person name="Sakai Y."/>
            <person name="Toyoda A."/>
            <person name="Minakuchi Y."/>
            <person name="Abe K."/>
            <person name="Yokota A."/>
            <person name="Yabe S."/>
        </authorList>
    </citation>
    <scope>NUCLEOTIDE SEQUENCE [LARGE SCALE GENOMIC DNA]</scope>
    <source>
        <strain evidence="12">Uno3</strain>
    </source>
</reference>
<keyword evidence="3" id="KW-0132">Cell division</keyword>
<dbReference type="InterPro" id="IPR050487">
    <property type="entry name" value="FtsQ_DivIB"/>
</dbReference>
<evidence type="ECO:0000256" key="6">
    <source>
        <dbReference type="ARBA" id="ARBA00023136"/>
    </source>
</evidence>
<keyword evidence="12" id="KW-1185">Reference proteome</keyword>
<proteinExistence type="predicted"/>
<organism evidence="11 12">
    <name type="scientific">Tengunoibacter tsumagoiensis</name>
    <dbReference type="NCBI Taxonomy" id="2014871"/>
    <lineage>
        <taxon>Bacteria</taxon>
        <taxon>Bacillati</taxon>
        <taxon>Chloroflexota</taxon>
        <taxon>Ktedonobacteria</taxon>
        <taxon>Ktedonobacterales</taxon>
        <taxon>Dictyobacteraceae</taxon>
        <taxon>Tengunoibacter</taxon>
    </lineage>
</organism>
<evidence type="ECO:0000259" key="10">
    <source>
        <dbReference type="PROSITE" id="PS51779"/>
    </source>
</evidence>
<evidence type="ECO:0000256" key="1">
    <source>
        <dbReference type="ARBA" id="ARBA00004370"/>
    </source>
</evidence>
<dbReference type="PANTHER" id="PTHR37820">
    <property type="entry name" value="CELL DIVISION PROTEIN DIVIB"/>
    <property type="match status" value="1"/>
</dbReference>
<dbReference type="InterPro" id="IPR013685">
    <property type="entry name" value="POTRA_FtsQ_type"/>
</dbReference>